<proteinExistence type="predicted"/>
<dbReference type="Proteomes" id="UP001057402">
    <property type="component" value="Chromosome 12"/>
</dbReference>
<accession>A0ACB9L3U6</accession>
<protein>
    <submittedName>
        <fullName evidence="1">Uncharacterized protein</fullName>
    </submittedName>
</protein>
<keyword evidence="2" id="KW-1185">Reference proteome</keyword>
<dbReference type="EMBL" id="CM042891">
    <property type="protein sequence ID" value="KAI4304209.1"/>
    <property type="molecule type" value="Genomic_DNA"/>
</dbReference>
<gene>
    <name evidence="1" type="ORF">MLD38_039753</name>
</gene>
<comment type="caution">
    <text evidence="1">The sequence shown here is derived from an EMBL/GenBank/DDBJ whole genome shotgun (WGS) entry which is preliminary data.</text>
</comment>
<organism evidence="1 2">
    <name type="scientific">Melastoma candidum</name>
    <dbReference type="NCBI Taxonomy" id="119954"/>
    <lineage>
        <taxon>Eukaryota</taxon>
        <taxon>Viridiplantae</taxon>
        <taxon>Streptophyta</taxon>
        <taxon>Embryophyta</taxon>
        <taxon>Tracheophyta</taxon>
        <taxon>Spermatophyta</taxon>
        <taxon>Magnoliopsida</taxon>
        <taxon>eudicotyledons</taxon>
        <taxon>Gunneridae</taxon>
        <taxon>Pentapetalae</taxon>
        <taxon>rosids</taxon>
        <taxon>malvids</taxon>
        <taxon>Myrtales</taxon>
        <taxon>Melastomataceae</taxon>
        <taxon>Melastomatoideae</taxon>
        <taxon>Melastomateae</taxon>
        <taxon>Melastoma</taxon>
    </lineage>
</organism>
<reference evidence="2" key="1">
    <citation type="journal article" date="2023" name="Front. Plant Sci.">
        <title>Chromosomal-level genome assembly of Melastoma candidum provides insights into trichome evolution.</title>
        <authorList>
            <person name="Zhong Y."/>
            <person name="Wu W."/>
            <person name="Sun C."/>
            <person name="Zou P."/>
            <person name="Liu Y."/>
            <person name="Dai S."/>
            <person name="Zhou R."/>
        </authorList>
    </citation>
    <scope>NUCLEOTIDE SEQUENCE [LARGE SCALE GENOMIC DNA]</scope>
</reference>
<evidence type="ECO:0000313" key="1">
    <source>
        <dbReference type="EMBL" id="KAI4304209.1"/>
    </source>
</evidence>
<evidence type="ECO:0000313" key="2">
    <source>
        <dbReference type="Proteomes" id="UP001057402"/>
    </source>
</evidence>
<name>A0ACB9L3U6_9MYRT</name>
<sequence>MEEPDMPWEMDEDGIEETKGRNMVCWMFHKGLVIGKKMLVMGMIISSAPVVVPPLVVISALGIAVSVPYGIILASYTCSEKLLDKLLPGTSPPFSLESGNEVKEDYGFGGGFPAEEERGKEDLSVWTETDRTNEEPGGEVIVGYRDTYKYSPTTELPVAARIEMVVLTADAPEHDHRNSEIVEASIEVEDVILMENNVGKGDNLEGVDVEEMKVLVTGVGAEGTPAESMSLNDEKLEHGVMDKTEMPVEAKGNGKKSKRKGRKKEKVEERKLMKASDETAEIKSGVAKSVSSKQEAKEDHPSQTKDGPLRFLL</sequence>